<keyword evidence="9" id="KW-0040">ANK repeat</keyword>
<sequence length="1033" mass="115670">MFSLARLGTVAALFLLAQAAPAPLRRDVSSSLLNNLDLLAQYSAAAYCSENLNSTGTKLTCSVGNCPLVEAASTETLDEFNESSSYGNPAGYLAADETNKLLVLSFRGSSDLANWVANLNFGLEDASDLCSGCEVHSGFWKAWSEIADTITSKVESALSDHSDYSLVLTGHSYGAALAALAATALRNSGHSVELYNYGQPRLGNEALATYITDQNKGGNYRVTHTNDIVPKLPPTLLGYHHFSPEYYISSADEATVTTTDVTEVTGIDATGGNDGTDGTSIDAHRCGYADHLMQTLDHIQHSNGNRAKITGDSGSHIPTSNAQEPNIHSMKVRTFEYEPLPTPTSIRVVTLLHGESDITVFGVPLIPLSIQVVDLNDNPRFQALSYTWGSPFPPDLETSKGYGPNNKFPVAINGQISFLTRNLFEFLQRLKTEELNVDRRTKPYNKTRLIEAAEAGSENDVYFWMARGADLAAQDMFGETALHYAAENGYFEVVKILVEAGSDVHRRDSSRRTPLDCAKMRKRRKYAEVIEYLERPDIHHIVGNDIAERNAQVAIMSMIYTKSSGVFVWLGVDDESTMRAVEATHLPSQQGMDMWYNDVLNNHIMEDPETRVAKQKSNEAALQYQAVVNLFRRTWFQRVWIIQEIALAKQIRIFCGRVEFEYHKLFTLFHNPNFTSRVTSRSLTQALELARWRGIGGSELSTLTDIRLRTSKHVFERKVMDEYVKTNDISLVATWDHKLSLSLLATADYSKSTSEVFIQFAKIFMQGAPDEPLQTWHTGECEVFECLEGLSFVQESPDVSRIFNGQELPSWIPNFTAPLITTRLWSPRFRAGVGPDTPAVILPDDNPHTLRLNGIFHDEIVSVEPQIGTSTATSFRPPNWLALISSLDKTYLPTGENRVEALWRTLMTNKLSSTSDNPVLDARSSFRFFIQKALWSLTHKSDKDTITNLNLTRETDDNDTLPTWEEVQQYGEKDEVGKPRGRVMIDDRDFDQTFVHFYRGRLLYRTKRGYLGLGPWSVQPGDEIQLRFKRLTN</sequence>
<dbReference type="Gene3D" id="3.40.50.1820">
    <property type="entry name" value="alpha/beta hydrolase"/>
    <property type="match status" value="1"/>
</dbReference>
<dbReference type="SUPFAM" id="SSF53474">
    <property type="entry name" value="alpha/beta-Hydrolases"/>
    <property type="match status" value="1"/>
</dbReference>
<evidence type="ECO:0000313" key="14">
    <source>
        <dbReference type="EMBL" id="KAE8327921.1"/>
    </source>
</evidence>
<evidence type="ECO:0000256" key="4">
    <source>
        <dbReference type="ARBA" id="ARBA00022729"/>
    </source>
</evidence>
<dbReference type="InterPro" id="IPR051299">
    <property type="entry name" value="AB_hydrolase_lip/est"/>
</dbReference>
<comment type="catalytic activity">
    <reaction evidence="6">
        <text>feruloyl-polysaccharide + H2O = ferulate + polysaccharide.</text>
        <dbReference type="EC" id="3.1.1.73"/>
    </reaction>
</comment>
<dbReference type="Pfam" id="PF03893">
    <property type="entry name" value="Lipase3_N"/>
    <property type="match status" value="1"/>
</dbReference>
<feature type="signal peptide" evidence="10">
    <location>
        <begin position="1"/>
        <end position="19"/>
    </location>
</feature>
<evidence type="ECO:0000256" key="7">
    <source>
        <dbReference type="ARBA" id="ARBA00037991"/>
    </source>
</evidence>
<keyword evidence="4 10" id="KW-0732">Signal</keyword>
<comment type="similarity">
    <text evidence="7">Belongs to the AB hydrolase superfamily. FaeA family.</text>
</comment>
<evidence type="ECO:0000256" key="9">
    <source>
        <dbReference type="PROSITE-ProRule" id="PRU00023"/>
    </source>
</evidence>
<gene>
    <name evidence="14" type="ORF">BDV39DRAFT_214728</name>
</gene>
<evidence type="ECO:0000259" key="11">
    <source>
        <dbReference type="Pfam" id="PF01764"/>
    </source>
</evidence>
<evidence type="ECO:0000259" key="12">
    <source>
        <dbReference type="Pfam" id="PF03893"/>
    </source>
</evidence>
<keyword evidence="2" id="KW-0719">Serine esterase</keyword>
<dbReference type="GO" id="GO:0016042">
    <property type="term" value="P:lipid catabolic process"/>
    <property type="evidence" value="ECO:0007669"/>
    <property type="project" value="InterPro"/>
</dbReference>
<feature type="repeat" description="ANK" evidence="9">
    <location>
        <begin position="477"/>
        <end position="509"/>
    </location>
</feature>
<protein>
    <recommendedName>
        <fullName evidence="1">feruloyl esterase</fullName>
        <ecNumber evidence="1">3.1.1.73</ecNumber>
    </recommendedName>
    <alternativeName>
        <fullName evidence="8">Ferulic acid esterase A</fullName>
    </alternativeName>
</protein>
<dbReference type="PROSITE" id="PS50088">
    <property type="entry name" value="ANK_REPEAT"/>
    <property type="match status" value="1"/>
</dbReference>
<evidence type="ECO:0000256" key="6">
    <source>
        <dbReference type="ARBA" id="ARBA00034075"/>
    </source>
</evidence>
<feature type="domain" description="Mono-/di-acylglycerol lipase N-terminal" evidence="12">
    <location>
        <begin position="11"/>
        <end position="74"/>
    </location>
</feature>
<dbReference type="Pfam" id="PF01764">
    <property type="entry name" value="Lipase_3"/>
    <property type="match status" value="1"/>
</dbReference>
<dbReference type="EMBL" id="ML741789">
    <property type="protein sequence ID" value="KAE8327921.1"/>
    <property type="molecule type" value="Genomic_DNA"/>
</dbReference>
<dbReference type="Pfam" id="PF12796">
    <property type="entry name" value="Ank_2"/>
    <property type="match status" value="1"/>
</dbReference>
<dbReference type="Pfam" id="PF06985">
    <property type="entry name" value="HET"/>
    <property type="match status" value="1"/>
</dbReference>
<dbReference type="InterPro" id="IPR005592">
    <property type="entry name" value="Mono/diacylglycerol_lipase_N"/>
</dbReference>
<evidence type="ECO:0000256" key="2">
    <source>
        <dbReference type="ARBA" id="ARBA00022487"/>
    </source>
</evidence>
<dbReference type="InterPro" id="IPR002921">
    <property type="entry name" value="Fungal_lipase-type"/>
</dbReference>
<evidence type="ECO:0000256" key="10">
    <source>
        <dbReference type="SAM" id="SignalP"/>
    </source>
</evidence>
<dbReference type="GO" id="GO:0030600">
    <property type="term" value="F:feruloyl esterase activity"/>
    <property type="evidence" value="ECO:0007669"/>
    <property type="project" value="UniProtKB-EC"/>
</dbReference>
<dbReference type="PROSITE" id="PS50297">
    <property type="entry name" value="ANK_REP_REGION"/>
    <property type="match status" value="1"/>
</dbReference>
<keyword evidence="3" id="KW-0858">Xylan degradation</keyword>
<evidence type="ECO:0000259" key="13">
    <source>
        <dbReference type="Pfam" id="PF06985"/>
    </source>
</evidence>
<dbReference type="SUPFAM" id="SSF48403">
    <property type="entry name" value="Ankyrin repeat"/>
    <property type="match status" value="1"/>
</dbReference>
<evidence type="ECO:0000256" key="1">
    <source>
        <dbReference type="ARBA" id="ARBA00013091"/>
    </source>
</evidence>
<evidence type="ECO:0000256" key="5">
    <source>
        <dbReference type="ARBA" id="ARBA00022801"/>
    </source>
</evidence>
<dbReference type="InterPro" id="IPR002110">
    <property type="entry name" value="Ankyrin_rpt"/>
</dbReference>
<keyword evidence="3" id="KW-0119">Carbohydrate metabolism</keyword>
<evidence type="ECO:0000313" key="15">
    <source>
        <dbReference type="Proteomes" id="UP000325945"/>
    </source>
</evidence>
<dbReference type="Proteomes" id="UP000325945">
    <property type="component" value="Unassembled WGS sequence"/>
</dbReference>
<dbReference type="AlphaFoldDB" id="A0A5N6X3W7"/>
<keyword evidence="15" id="KW-1185">Reference proteome</keyword>
<dbReference type="InterPro" id="IPR036770">
    <property type="entry name" value="Ankyrin_rpt-contain_sf"/>
</dbReference>
<reference evidence="15" key="1">
    <citation type="submission" date="2019-04" db="EMBL/GenBank/DDBJ databases">
        <title>Friends and foes A comparative genomics studyof 23 Aspergillus species from section Flavi.</title>
        <authorList>
            <consortium name="DOE Joint Genome Institute"/>
            <person name="Kjaerbolling I."/>
            <person name="Vesth T."/>
            <person name="Frisvad J.C."/>
            <person name="Nybo J.L."/>
            <person name="Theobald S."/>
            <person name="Kildgaard S."/>
            <person name="Isbrandt T."/>
            <person name="Kuo A."/>
            <person name="Sato A."/>
            <person name="Lyhne E.K."/>
            <person name="Kogle M.E."/>
            <person name="Wiebenga A."/>
            <person name="Kun R.S."/>
            <person name="Lubbers R.J."/>
            <person name="Makela M.R."/>
            <person name="Barry K."/>
            <person name="Chovatia M."/>
            <person name="Clum A."/>
            <person name="Daum C."/>
            <person name="Haridas S."/>
            <person name="He G."/>
            <person name="LaButti K."/>
            <person name="Lipzen A."/>
            <person name="Mondo S."/>
            <person name="Riley R."/>
            <person name="Salamov A."/>
            <person name="Simmons B.A."/>
            <person name="Magnuson J.K."/>
            <person name="Henrissat B."/>
            <person name="Mortensen U.H."/>
            <person name="Larsen T.O."/>
            <person name="Devries R.P."/>
            <person name="Grigoriev I.V."/>
            <person name="Machida M."/>
            <person name="Baker S.E."/>
            <person name="Andersen M.R."/>
        </authorList>
    </citation>
    <scope>NUCLEOTIDE SEQUENCE [LARGE SCALE GENOMIC DNA]</scope>
    <source>
        <strain evidence="15">CBS 130017</strain>
    </source>
</reference>
<feature type="chain" id="PRO_5025021917" description="feruloyl esterase" evidence="10">
    <location>
        <begin position="20"/>
        <end position="1033"/>
    </location>
</feature>
<dbReference type="EC" id="3.1.1.73" evidence="1"/>
<feature type="domain" description="Heterokaryon incompatibility" evidence="13">
    <location>
        <begin position="542"/>
        <end position="644"/>
    </location>
</feature>
<dbReference type="InterPro" id="IPR010730">
    <property type="entry name" value="HET"/>
</dbReference>
<dbReference type="SMART" id="SM00248">
    <property type="entry name" value="ANK"/>
    <property type="match status" value="2"/>
</dbReference>
<dbReference type="GO" id="GO:0045493">
    <property type="term" value="P:xylan catabolic process"/>
    <property type="evidence" value="ECO:0007669"/>
    <property type="project" value="UniProtKB-KW"/>
</dbReference>
<evidence type="ECO:0000256" key="3">
    <source>
        <dbReference type="ARBA" id="ARBA00022651"/>
    </source>
</evidence>
<dbReference type="PANTHER" id="PTHR46640">
    <property type="entry name" value="TRIACYLGLYCEROL LIPASE, PUTATIVE (AFU_ORTHOLOGUE AFUA_6G06510)-RELATED"/>
    <property type="match status" value="1"/>
</dbReference>
<keyword evidence="3" id="KW-0624">Polysaccharide degradation</keyword>
<proteinExistence type="inferred from homology"/>
<accession>A0A5N6X3W7</accession>
<feature type="domain" description="Fungal lipase-type" evidence="11">
    <location>
        <begin position="103"/>
        <end position="235"/>
    </location>
</feature>
<dbReference type="PANTHER" id="PTHR46640:SF1">
    <property type="entry name" value="FUNGAL LIPASE-LIKE DOMAIN-CONTAINING PROTEIN-RELATED"/>
    <property type="match status" value="1"/>
</dbReference>
<name>A0A5N6X3W7_9EURO</name>
<organism evidence="14 15">
    <name type="scientific">Aspergillus sergii</name>
    <dbReference type="NCBI Taxonomy" id="1034303"/>
    <lineage>
        <taxon>Eukaryota</taxon>
        <taxon>Fungi</taxon>
        <taxon>Dikarya</taxon>
        <taxon>Ascomycota</taxon>
        <taxon>Pezizomycotina</taxon>
        <taxon>Eurotiomycetes</taxon>
        <taxon>Eurotiomycetidae</taxon>
        <taxon>Eurotiales</taxon>
        <taxon>Aspergillaceae</taxon>
        <taxon>Aspergillus</taxon>
        <taxon>Aspergillus subgen. Circumdati</taxon>
    </lineage>
</organism>
<keyword evidence="5" id="KW-0378">Hydrolase</keyword>
<dbReference type="Gene3D" id="1.25.40.20">
    <property type="entry name" value="Ankyrin repeat-containing domain"/>
    <property type="match status" value="1"/>
</dbReference>
<dbReference type="CDD" id="cd00519">
    <property type="entry name" value="Lipase_3"/>
    <property type="match status" value="1"/>
</dbReference>
<dbReference type="InterPro" id="IPR029058">
    <property type="entry name" value="AB_hydrolase_fold"/>
</dbReference>
<evidence type="ECO:0000256" key="8">
    <source>
        <dbReference type="ARBA" id="ARBA00041313"/>
    </source>
</evidence>